<reference evidence="3 4" key="1">
    <citation type="submission" date="2018-06" db="EMBL/GenBank/DDBJ databases">
        <title>Genome sequencing of Oceanotoga sp. sy52.</title>
        <authorList>
            <person name="Mori K."/>
        </authorList>
    </citation>
    <scope>NUCLEOTIDE SEQUENCE [LARGE SCALE GENOMIC DNA]</scope>
    <source>
        <strain evidence="4">sy52</strain>
    </source>
</reference>
<evidence type="ECO:0000256" key="2">
    <source>
        <dbReference type="SAM" id="Phobius"/>
    </source>
</evidence>
<proteinExistence type="predicted"/>
<dbReference type="InParanoid" id="A0A7G1GA36"/>
<keyword evidence="1" id="KW-0175">Coiled coil</keyword>
<name>A0A7G1GA36_9BACT</name>
<evidence type="ECO:0000256" key="1">
    <source>
        <dbReference type="SAM" id="Coils"/>
    </source>
</evidence>
<feature type="transmembrane region" description="Helical" evidence="2">
    <location>
        <begin position="12"/>
        <end position="34"/>
    </location>
</feature>
<evidence type="ECO:0008006" key="5">
    <source>
        <dbReference type="Google" id="ProtNLM"/>
    </source>
</evidence>
<evidence type="ECO:0000313" key="4">
    <source>
        <dbReference type="Proteomes" id="UP000516361"/>
    </source>
</evidence>
<gene>
    <name evidence="3" type="ORF">OSSY52_22850</name>
</gene>
<dbReference type="RefSeq" id="WP_190614996.1">
    <property type="nucleotide sequence ID" value="NZ_AP018712.1"/>
</dbReference>
<feature type="coiled-coil region" evidence="1">
    <location>
        <begin position="83"/>
        <end position="148"/>
    </location>
</feature>
<dbReference type="KEGG" id="ocy:OSSY52_22850"/>
<keyword evidence="2" id="KW-1133">Transmembrane helix</keyword>
<keyword evidence="4" id="KW-1185">Reference proteome</keyword>
<evidence type="ECO:0000313" key="3">
    <source>
        <dbReference type="EMBL" id="BBE32144.1"/>
    </source>
</evidence>
<accession>A0A7G1GA36</accession>
<dbReference type="EMBL" id="AP018712">
    <property type="protein sequence ID" value="BBE32144.1"/>
    <property type="molecule type" value="Genomic_DNA"/>
</dbReference>
<sequence>MAEKKKGGIKTIIIFFIIGLVVAVALLFVGYISFEFNRLSYMNLNLKSDWRSYLAYLTKDIPYVNKMVKYEYLKVGDPILLQTKLIEEKQKAIEDEKKKLEAQKKEMQKLLEKITKDSSDLILKKEEVQKLSSEYEKKINDYNNYNNRVKKIAEWLSSSTPSKIIKALQQSQVKIDLIVDALYILQPSIVGELLDAMSEVNPDKAAQIISKLGEKGSGSSGN</sequence>
<keyword evidence="2" id="KW-0472">Membrane</keyword>
<protein>
    <recommendedName>
        <fullName evidence="5">Magnesium transporter MgtE intracellular domain-containing protein</fullName>
    </recommendedName>
</protein>
<keyword evidence="2" id="KW-0812">Transmembrane</keyword>
<organism evidence="3 4">
    <name type="scientific">Tepiditoga spiralis</name>
    <dbReference type="NCBI Taxonomy" id="2108365"/>
    <lineage>
        <taxon>Bacteria</taxon>
        <taxon>Thermotogati</taxon>
        <taxon>Thermotogota</taxon>
        <taxon>Thermotogae</taxon>
        <taxon>Petrotogales</taxon>
        <taxon>Petrotogaceae</taxon>
        <taxon>Tepiditoga</taxon>
    </lineage>
</organism>
<dbReference type="AlphaFoldDB" id="A0A7G1GA36"/>
<dbReference type="Proteomes" id="UP000516361">
    <property type="component" value="Chromosome"/>
</dbReference>